<keyword evidence="5" id="KW-0547">Nucleotide-binding</keyword>
<comment type="caution">
    <text evidence="12">The sequence shown here is derived from an EMBL/GenBank/DDBJ whole genome shotgun (WGS) entry which is preliminary data.</text>
</comment>
<dbReference type="InterPro" id="IPR036890">
    <property type="entry name" value="HATPase_C_sf"/>
</dbReference>
<dbReference type="GO" id="GO:0016020">
    <property type="term" value="C:membrane"/>
    <property type="evidence" value="ECO:0007669"/>
    <property type="project" value="InterPro"/>
</dbReference>
<keyword evidence="13" id="KW-1185">Reference proteome</keyword>
<keyword evidence="7" id="KW-0067">ATP-binding</keyword>
<dbReference type="Proteomes" id="UP000278962">
    <property type="component" value="Unassembled WGS sequence"/>
</dbReference>
<keyword evidence="9" id="KW-0812">Transmembrane</keyword>
<evidence type="ECO:0000256" key="7">
    <source>
        <dbReference type="ARBA" id="ARBA00022840"/>
    </source>
</evidence>
<evidence type="ECO:0000313" key="13">
    <source>
        <dbReference type="Proteomes" id="UP000278962"/>
    </source>
</evidence>
<gene>
    <name evidence="12" type="ORF">C8N24_0818</name>
</gene>
<dbReference type="Gene3D" id="3.30.565.10">
    <property type="entry name" value="Histidine kinase-like ATPase, C-terminal domain"/>
    <property type="match status" value="1"/>
</dbReference>
<dbReference type="PANTHER" id="PTHR24421">
    <property type="entry name" value="NITRATE/NITRITE SENSOR PROTEIN NARX-RELATED"/>
    <property type="match status" value="1"/>
</dbReference>
<accession>A0A660L7K3</accession>
<dbReference type="InterPro" id="IPR050482">
    <property type="entry name" value="Sensor_HK_TwoCompSys"/>
</dbReference>
<evidence type="ECO:0000259" key="10">
    <source>
        <dbReference type="Pfam" id="PF07730"/>
    </source>
</evidence>
<comment type="catalytic activity">
    <reaction evidence="1">
        <text>ATP + protein L-histidine = ADP + protein N-phospho-L-histidine.</text>
        <dbReference type="EC" id="2.7.13.3"/>
    </reaction>
</comment>
<keyword evidence="3" id="KW-0597">Phosphoprotein</keyword>
<evidence type="ECO:0000256" key="6">
    <source>
        <dbReference type="ARBA" id="ARBA00022777"/>
    </source>
</evidence>
<keyword evidence="8" id="KW-0902">Two-component regulatory system</keyword>
<dbReference type="GO" id="GO:0005524">
    <property type="term" value="F:ATP binding"/>
    <property type="evidence" value="ECO:0007669"/>
    <property type="project" value="UniProtKB-KW"/>
</dbReference>
<sequence>MIEALELDRRLNRAGHAIAYLVVSLPVTLLAWPAVALLVIGAALSVLGIGLPLVVAGATACRTLAKLDRRAANRWLDAQVPRYPGRTRSNGGALRRTLDLLSERGLWRMAAFLTIRPLLALALIAVALAPVAVLAVLLELGVEGIAGSAEVDYIGPWALTTALGVLLLALALPAAALTIATLETLYRVLCVITRAVMIPRTGGSPGPVREMLAESLGDRSISVAYWLPDREKFVDEQGHDVTLPAPGSGRAWTAVERDGRRVAAILHDASLDTSAELVEAAAAASSMALDNERLRADLQARVEELRLSRYRIMEAGDAARRRIERNLHDGAQQQLVALALDLRMLKARLKDDAIDDLSERLASALAELRELARGIHPAVLTDRGLAPAVTSLAERATVPVDVQLDLPEERLPAPVEAAAYFLVAEALTNVARYAEATRAWVEVKLEPEALVVLVADDGVGGVDPSAGGGLRGLDDRVATVGGTLEIDSPIGEGTRLMARLPV</sequence>
<feature type="domain" description="Putative sensor" evidence="11">
    <location>
        <begin position="20"/>
        <end position="184"/>
    </location>
</feature>
<evidence type="ECO:0000313" key="12">
    <source>
        <dbReference type="EMBL" id="RKQ91002.1"/>
    </source>
</evidence>
<keyword evidence="6 12" id="KW-0418">Kinase</keyword>
<evidence type="ECO:0000259" key="11">
    <source>
        <dbReference type="Pfam" id="PF13796"/>
    </source>
</evidence>
<protein>
    <recommendedName>
        <fullName evidence="2">histidine kinase</fullName>
        <ecNumber evidence="2">2.7.13.3</ecNumber>
    </recommendedName>
</protein>
<dbReference type="InterPro" id="IPR011712">
    <property type="entry name" value="Sig_transdc_His_kin_sub3_dim/P"/>
</dbReference>
<dbReference type="PANTHER" id="PTHR24421:SF10">
    <property type="entry name" value="NITRATE_NITRITE SENSOR PROTEIN NARQ"/>
    <property type="match status" value="1"/>
</dbReference>
<evidence type="ECO:0000256" key="3">
    <source>
        <dbReference type="ARBA" id="ARBA00022553"/>
    </source>
</evidence>
<feature type="domain" description="Signal transduction histidine kinase subgroup 3 dimerisation and phosphoacceptor" evidence="10">
    <location>
        <begin position="320"/>
        <end position="380"/>
    </location>
</feature>
<evidence type="ECO:0000256" key="9">
    <source>
        <dbReference type="SAM" id="Phobius"/>
    </source>
</evidence>
<dbReference type="EC" id="2.7.13.3" evidence="2"/>
<evidence type="ECO:0000256" key="4">
    <source>
        <dbReference type="ARBA" id="ARBA00022679"/>
    </source>
</evidence>
<evidence type="ECO:0000256" key="1">
    <source>
        <dbReference type="ARBA" id="ARBA00000085"/>
    </source>
</evidence>
<evidence type="ECO:0000256" key="2">
    <source>
        <dbReference type="ARBA" id="ARBA00012438"/>
    </source>
</evidence>
<feature type="transmembrane region" description="Helical" evidence="9">
    <location>
        <begin position="17"/>
        <end position="40"/>
    </location>
</feature>
<dbReference type="SUPFAM" id="SSF55874">
    <property type="entry name" value="ATPase domain of HSP90 chaperone/DNA topoisomerase II/histidine kinase"/>
    <property type="match status" value="1"/>
</dbReference>
<keyword evidence="9" id="KW-1133">Transmembrane helix</keyword>
<dbReference type="Gene3D" id="1.20.5.1930">
    <property type="match status" value="1"/>
</dbReference>
<feature type="transmembrane region" description="Helical" evidence="9">
    <location>
        <begin position="46"/>
        <end position="65"/>
    </location>
</feature>
<dbReference type="InterPro" id="IPR025828">
    <property type="entry name" value="Put_sensor_dom"/>
</dbReference>
<evidence type="ECO:0000256" key="8">
    <source>
        <dbReference type="ARBA" id="ARBA00023012"/>
    </source>
</evidence>
<proteinExistence type="predicted"/>
<dbReference type="GO" id="GO:0000155">
    <property type="term" value="F:phosphorelay sensor kinase activity"/>
    <property type="evidence" value="ECO:0007669"/>
    <property type="project" value="InterPro"/>
</dbReference>
<dbReference type="GO" id="GO:0046983">
    <property type="term" value="F:protein dimerization activity"/>
    <property type="evidence" value="ECO:0007669"/>
    <property type="project" value="InterPro"/>
</dbReference>
<dbReference type="Pfam" id="PF13796">
    <property type="entry name" value="Sensor"/>
    <property type="match status" value="1"/>
</dbReference>
<dbReference type="Pfam" id="PF07730">
    <property type="entry name" value="HisKA_3"/>
    <property type="match status" value="1"/>
</dbReference>
<feature type="transmembrane region" description="Helical" evidence="9">
    <location>
        <begin position="157"/>
        <end position="179"/>
    </location>
</feature>
<dbReference type="RefSeq" id="WP_170178830.1">
    <property type="nucleotide sequence ID" value="NZ_RBIL01000001.1"/>
</dbReference>
<dbReference type="AlphaFoldDB" id="A0A660L7K3"/>
<dbReference type="EMBL" id="RBIL01000001">
    <property type="protein sequence ID" value="RKQ91002.1"/>
    <property type="molecule type" value="Genomic_DNA"/>
</dbReference>
<keyword evidence="4" id="KW-0808">Transferase</keyword>
<dbReference type="CDD" id="cd16917">
    <property type="entry name" value="HATPase_UhpB-NarQ-NarX-like"/>
    <property type="match status" value="1"/>
</dbReference>
<organism evidence="12 13">
    <name type="scientific">Solirubrobacter pauli</name>
    <dbReference type="NCBI Taxonomy" id="166793"/>
    <lineage>
        <taxon>Bacteria</taxon>
        <taxon>Bacillati</taxon>
        <taxon>Actinomycetota</taxon>
        <taxon>Thermoleophilia</taxon>
        <taxon>Solirubrobacterales</taxon>
        <taxon>Solirubrobacteraceae</taxon>
        <taxon>Solirubrobacter</taxon>
    </lineage>
</organism>
<reference evidence="12 13" key="1">
    <citation type="submission" date="2018-10" db="EMBL/GenBank/DDBJ databases">
        <title>Genomic Encyclopedia of Archaeal and Bacterial Type Strains, Phase II (KMG-II): from individual species to whole genera.</title>
        <authorList>
            <person name="Goeker M."/>
        </authorList>
    </citation>
    <scope>NUCLEOTIDE SEQUENCE [LARGE SCALE GENOMIC DNA]</scope>
    <source>
        <strain evidence="12 13">DSM 14954</strain>
    </source>
</reference>
<keyword evidence="9" id="KW-0472">Membrane</keyword>
<evidence type="ECO:0000256" key="5">
    <source>
        <dbReference type="ARBA" id="ARBA00022741"/>
    </source>
</evidence>
<name>A0A660L7K3_9ACTN</name>
<feature type="transmembrane region" description="Helical" evidence="9">
    <location>
        <begin position="118"/>
        <end position="137"/>
    </location>
</feature>